<evidence type="ECO:0000313" key="3">
    <source>
        <dbReference type="Proteomes" id="UP000056450"/>
    </source>
</evidence>
<feature type="chain" id="PRO_5042876472" description="DUF4148 domain-containing protein" evidence="1">
    <location>
        <begin position="22"/>
        <end position="76"/>
    </location>
</feature>
<dbReference type="AlphaFoldDB" id="A0AAP1G7R5"/>
<sequence length="76" mass="8054">MSMSKITFAFAALALTASAYAASPAETVAGNYDVQAASHWSPLAPMAKTRAEVRQELAAARQNGELDALRKLYSGH</sequence>
<evidence type="ECO:0008006" key="4">
    <source>
        <dbReference type="Google" id="ProtNLM"/>
    </source>
</evidence>
<evidence type="ECO:0000313" key="2">
    <source>
        <dbReference type="EMBL" id="KVA06804.1"/>
    </source>
</evidence>
<gene>
    <name evidence="2" type="ORF">WI41_16685</name>
</gene>
<organism evidence="2 3">
    <name type="scientific">Burkholderia latens</name>
    <dbReference type="NCBI Taxonomy" id="488446"/>
    <lineage>
        <taxon>Bacteria</taxon>
        <taxon>Pseudomonadati</taxon>
        <taxon>Pseudomonadota</taxon>
        <taxon>Betaproteobacteria</taxon>
        <taxon>Burkholderiales</taxon>
        <taxon>Burkholderiaceae</taxon>
        <taxon>Burkholderia</taxon>
        <taxon>Burkholderia cepacia complex</taxon>
    </lineage>
</organism>
<reference evidence="2 3" key="1">
    <citation type="submission" date="2015-11" db="EMBL/GenBank/DDBJ databases">
        <title>Expanding the genomic diversity of Burkholderia species for the development of highly accurate diagnostics.</title>
        <authorList>
            <person name="Sahl J."/>
            <person name="Keim P."/>
            <person name="Wagner D."/>
        </authorList>
    </citation>
    <scope>NUCLEOTIDE SEQUENCE [LARGE SCALE GENOMIC DNA]</scope>
    <source>
        <strain evidence="2 3">RF32-BP12</strain>
    </source>
</reference>
<feature type="signal peptide" evidence="1">
    <location>
        <begin position="1"/>
        <end position="21"/>
    </location>
</feature>
<dbReference type="Pfam" id="PF13663">
    <property type="entry name" value="DUF4148"/>
    <property type="match status" value="1"/>
</dbReference>
<dbReference type="EMBL" id="LOTQ01000024">
    <property type="protein sequence ID" value="KVA06804.1"/>
    <property type="molecule type" value="Genomic_DNA"/>
</dbReference>
<evidence type="ECO:0000256" key="1">
    <source>
        <dbReference type="SAM" id="SignalP"/>
    </source>
</evidence>
<dbReference type="InterPro" id="IPR025421">
    <property type="entry name" value="DUF4148"/>
</dbReference>
<proteinExistence type="predicted"/>
<dbReference type="RefSeq" id="WP_038570715.1">
    <property type="nucleotide sequence ID" value="NZ_LOTQ01000024.1"/>
</dbReference>
<dbReference type="KEGG" id="blat:WK25_17110"/>
<comment type="caution">
    <text evidence="2">The sequence shown here is derived from an EMBL/GenBank/DDBJ whole genome shotgun (WGS) entry which is preliminary data.</text>
</comment>
<dbReference type="Proteomes" id="UP000056450">
    <property type="component" value="Unassembled WGS sequence"/>
</dbReference>
<protein>
    <recommendedName>
        <fullName evidence="4">DUF4148 domain-containing protein</fullName>
    </recommendedName>
</protein>
<keyword evidence="1" id="KW-0732">Signal</keyword>
<accession>A0AAP1G7R5</accession>
<name>A0AAP1G7R5_9BURK</name>